<reference evidence="1 2" key="1">
    <citation type="submission" date="2020-08" db="EMBL/GenBank/DDBJ databases">
        <title>Sequencing the genomes of 1000 actinobacteria strains.</title>
        <authorList>
            <person name="Klenk H.-P."/>
        </authorList>
    </citation>
    <scope>NUCLEOTIDE SEQUENCE [LARGE SCALE GENOMIC DNA]</scope>
    <source>
        <strain evidence="1 2">DSM 45886</strain>
    </source>
</reference>
<evidence type="ECO:0000313" key="2">
    <source>
        <dbReference type="Proteomes" id="UP000578819"/>
    </source>
</evidence>
<organism evidence="1 2">
    <name type="scientific">Micromonospora polyrhachis</name>
    <dbReference type="NCBI Taxonomy" id="1282883"/>
    <lineage>
        <taxon>Bacteria</taxon>
        <taxon>Bacillati</taxon>
        <taxon>Actinomycetota</taxon>
        <taxon>Actinomycetes</taxon>
        <taxon>Micromonosporales</taxon>
        <taxon>Micromonosporaceae</taxon>
        <taxon>Micromonospora</taxon>
    </lineage>
</organism>
<keyword evidence="2" id="KW-1185">Reference proteome</keyword>
<sequence length="225" mass="25070">MGYSLAYPILRTSDLSEAWRVARKLLDIADLTSSGAMMEVEAFTRTHIGLPRFLTALHGGWLELVVPAIAASHAWDLLASPRDALFPQCIDYWSWKEDGDVELLMDLTEVTVAALARLPDLPVKLTMEHEQIGSVEDQFLAAVDTDLANILWWVGSWPAVPKLALDGQANYVGIELVMNGEGIEERVPRDDHTLYVHVPSREDARVQWLAEFVGQTVIGSRIMGY</sequence>
<comment type="caution">
    <text evidence="1">The sequence shown here is derived from an EMBL/GenBank/DDBJ whole genome shotgun (WGS) entry which is preliminary data.</text>
</comment>
<evidence type="ECO:0000313" key="1">
    <source>
        <dbReference type="EMBL" id="MBB4958094.1"/>
    </source>
</evidence>
<protein>
    <submittedName>
        <fullName evidence="1">Uncharacterized protein</fullName>
    </submittedName>
</protein>
<name>A0A7W7SNL3_9ACTN</name>
<gene>
    <name evidence="1" type="ORF">FHR38_001827</name>
</gene>
<dbReference type="Proteomes" id="UP000578819">
    <property type="component" value="Unassembled WGS sequence"/>
</dbReference>
<proteinExistence type="predicted"/>
<accession>A0A7W7SNL3</accession>
<dbReference type="AlphaFoldDB" id="A0A7W7SNL3"/>
<dbReference type="RefSeq" id="WP_184534243.1">
    <property type="nucleotide sequence ID" value="NZ_JACHJW010000001.1"/>
</dbReference>
<dbReference type="EMBL" id="JACHJW010000001">
    <property type="protein sequence ID" value="MBB4958094.1"/>
    <property type="molecule type" value="Genomic_DNA"/>
</dbReference>